<evidence type="ECO:0000256" key="1">
    <source>
        <dbReference type="SAM" id="MobiDB-lite"/>
    </source>
</evidence>
<feature type="region of interest" description="Disordered" evidence="1">
    <location>
        <begin position="146"/>
        <end position="167"/>
    </location>
</feature>
<dbReference type="Proteomes" id="UP000317650">
    <property type="component" value="Chromosome 8"/>
</dbReference>
<feature type="compositionally biased region" description="Gly residues" evidence="1">
    <location>
        <begin position="149"/>
        <end position="161"/>
    </location>
</feature>
<evidence type="ECO:0000313" key="3">
    <source>
        <dbReference type="Proteomes" id="UP000317650"/>
    </source>
</evidence>
<dbReference type="AlphaFoldDB" id="A0A4S8K1B9"/>
<sequence>MAVAEYAGKRRRTHAAFVLDGESPLHGDGVSGELLLGNEGLLQELVGPPRHVVPQLHQPPLELLHLLHVEALDVGVPVERLRPLHLLHGLLEGVALLLLGLDQVVQLHALVVELADGRLAAGLGRRGRGCDGRLRVRVAGEEAVDDGVDGGVAEGEDLAGGGEHDDPQLRATEDGDAWLEIQHNSQGTFRLVRAKLSWESIRSIIFFPDFAGG</sequence>
<protein>
    <submittedName>
        <fullName evidence="2">Uncharacterized protein</fullName>
    </submittedName>
</protein>
<name>A0A4S8K1B9_MUSBA</name>
<proteinExistence type="predicted"/>
<evidence type="ECO:0000313" key="2">
    <source>
        <dbReference type="EMBL" id="THU68482.1"/>
    </source>
</evidence>
<accession>A0A4S8K1B9</accession>
<dbReference type="EMBL" id="PYDT01000002">
    <property type="protein sequence ID" value="THU68482.1"/>
    <property type="molecule type" value="Genomic_DNA"/>
</dbReference>
<organism evidence="2 3">
    <name type="scientific">Musa balbisiana</name>
    <name type="common">Banana</name>
    <dbReference type="NCBI Taxonomy" id="52838"/>
    <lineage>
        <taxon>Eukaryota</taxon>
        <taxon>Viridiplantae</taxon>
        <taxon>Streptophyta</taxon>
        <taxon>Embryophyta</taxon>
        <taxon>Tracheophyta</taxon>
        <taxon>Spermatophyta</taxon>
        <taxon>Magnoliopsida</taxon>
        <taxon>Liliopsida</taxon>
        <taxon>Zingiberales</taxon>
        <taxon>Musaceae</taxon>
        <taxon>Musa</taxon>
    </lineage>
</organism>
<comment type="caution">
    <text evidence="2">The sequence shown here is derived from an EMBL/GenBank/DDBJ whole genome shotgun (WGS) entry which is preliminary data.</text>
</comment>
<reference evidence="2 3" key="1">
    <citation type="journal article" date="2019" name="Nat. Plants">
        <title>Genome sequencing of Musa balbisiana reveals subgenome evolution and function divergence in polyploid bananas.</title>
        <authorList>
            <person name="Yao X."/>
        </authorList>
    </citation>
    <scope>NUCLEOTIDE SEQUENCE [LARGE SCALE GENOMIC DNA]</scope>
    <source>
        <strain evidence="3">cv. DH-PKW</strain>
        <tissue evidence="2">Leaves</tissue>
    </source>
</reference>
<gene>
    <name evidence="2" type="ORF">C4D60_Mb08t04350</name>
</gene>
<keyword evidence="3" id="KW-1185">Reference proteome</keyword>